<dbReference type="Pfam" id="PF00578">
    <property type="entry name" value="AhpC-TSA"/>
    <property type="match status" value="1"/>
</dbReference>
<feature type="domain" description="Thioredoxin" evidence="7">
    <location>
        <begin position="22"/>
        <end position="158"/>
    </location>
</feature>
<evidence type="ECO:0000313" key="8">
    <source>
        <dbReference type="EMBL" id="QPC46463.1"/>
    </source>
</evidence>
<dbReference type="AlphaFoldDB" id="A0A7S8HF56"/>
<name>A0A7S8HF56_9BACI</name>
<reference evidence="8 9" key="1">
    <citation type="submission" date="2019-07" db="EMBL/GenBank/DDBJ databases">
        <title>Genome sequence of 2 isolates from Red Sea Mangroves.</title>
        <authorList>
            <person name="Sefrji F."/>
            <person name="Michoud G."/>
            <person name="Merlino G."/>
            <person name="Daffonchio D."/>
        </authorList>
    </citation>
    <scope>NUCLEOTIDE SEQUENCE [LARGE SCALE GENOMIC DNA]</scope>
    <source>
        <strain evidence="8 9">R1DC41</strain>
    </source>
</reference>
<dbReference type="CDD" id="cd02966">
    <property type="entry name" value="TlpA_like_family"/>
    <property type="match status" value="1"/>
</dbReference>
<dbReference type="RefSeq" id="WP_239673985.1">
    <property type="nucleotide sequence ID" value="NZ_CP049742.1"/>
</dbReference>
<dbReference type="Proteomes" id="UP000593626">
    <property type="component" value="Chromosome"/>
</dbReference>
<evidence type="ECO:0000256" key="2">
    <source>
        <dbReference type="ARBA" id="ARBA00022748"/>
    </source>
</evidence>
<dbReference type="PANTHER" id="PTHR42852:SF6">
    <property type="entry name" value="THIOL:DISULFIDE INTERCHANGE PROTEIN DSBE"/>
    <property type="match status" value="1"/>
</dbReference>
<keyword evidence="3" id="KW-0812">Transmembrane</keyword>
<dbReference type="InterPro" id="IPR013766">
    <property type="entry name" value="Thioredoxin_domain"/>
</dbReference>
<sequence length="159" mass="18245">MRLKICTSLIILFMITFSTSQLVHAKQAPTFALEDLNGKTVTLDSFKGEDIILHFWATWCTPCKDELPAMEEVVKQMDIAPKIITINVDSTAQVKKFIEKSGVTLPVLLDKNNKIQKEYSIFAVPTTIYIDKDGFIKKEQFGAMDPEQWYFFIKENMEL</sequence>
<keyword evidence="5" id="KW-0676">Redox-active center</keyword>
<dbReference type="GO" id="GO:0016209">
    <property type="term" value="F:antioxidant activity"/>
    <property type="evidence" value="ECO:0007669"/>
    <property type="project" value="InterPro"/>
</dbReference>
<dbReference type="EMBL" id="CP049742">
    <property type="protein sequence ID" value="QPC46463.1"/>
    <property type="molecule type" value="Genomic_DNA"/>
</dbReference>
<gene>
    <name evidence="8" type="ORF">G8O30_05535</name>
</gene>
<evidence type="ECO:0000256" key="1">
    <source>
        <dbReference type="ARBA" id="ARBA00004196"/>
    </source>
</evidence>
<keyword evidence="2" id="KW-0201">Cytochrome c-type biogenesis</keyword>
<evidence type="ECO:0000256" key="4">
    <source>
        <dbReference type="ARBA" id="ARBA00023157"/>
    </source>
</evidence>
<dbReference type="InterPro" id="IPR000866">
    <property type="entry name" value="AhpC/TSA"/>
</dbReference>
<dbReference type="GO" id="GO:0016491">
    <property type="term" value="F:oxidoreductase activity"/>
    <property type="evidence" value="ECO:0007669"/>
    <property type="project" value="InterPro"/>
</dbReference>
<evidence type="ECO:0000259" key="7">
    <source>
        <dbReference type="PROSITE" id="PS51352"/>
    </source>
</evidence>
<dbReference type="InterPro" id="IPR017937">
    <property type="entry name" value="Thioredoxin_CS"/>
</dbReference>
<dbReference type="GO" id="GO:0030313">
    <property type="term" value="C:cell envelope"/>
    <property type="evidence" value="ECO:0007669"/>
    <property type="project" value="UniProtKB-SubCell"/>
</dbReference>
<keyword evidence="3" id="KW-0735">Signal-anchor</keyword>
<dbReference type="PROSITE" id="PS00194">
    <property type="entry name" value="THIOREDOXIN_1"/>
    <property type="match status" value="1"/>
</dbReference>
<accession>A0A7S8HF56</accession>
<dbReference type="PROSITE" id="PS51352">
    <property type="entry name" value="THIOREDOXIN_2"/>
    <property type="match status" value="1"/>
</dbReference>
<dbReference type="KEGG" id="mcui:G8O30_05535"/>
<keyword evidence="4" id="KW-1015">Disulfide bond</keyword>
<dbReference type="GO" id="GO:0017004">
    <property type="term" value="P:cytochrome complex assembly"/>
    <property type="evidence" value="ECO:0007669"/>
    <property type="project" value="UniProtKB-KW"/>
</dbReference>
<dbReference type="InterPro" id="IPR036249">
    <property type="entry name" value="Thioredoxin-like_sf"/>
</dbReference>
<keyword evidence="6" id="KW-0732">Signal</keyword>
<feature type="signal peptide" evidence="6">
    <location>
        <begin position="1"/>
        <end position="25"/>
    </location>
</feature>
<dbReference type="InterPro" id="IPR050553">
    <property type="entry name" value="Thioredoxin_ResA/DsbE_sf"/>
</dbReference>
<organism evidence="8 9">
    <name type="scientific">Mangrovibacillus cuniculi</name>
    <dbReference type="NCBI Taxonomy" id="2593652"/>
    <lineage>
        <taxon>Bacteria</taxon>
        <taxon>Bacillati</taxon>
        <taxon>Bacillota</taxon>
        <taxon>Bacilli</taxon>
        <taxon>Bacillales</taxon>
        <taxon>Bacillaceae</taxon>
        <taxon>Mangrovibacillus</taxon>
    </lineage>
</organism>
<dbReference type="Gene3D" id="3.40.30.10">
    <property type="entry name" value="Glutaredoxin"/>
    <property type="match status" value="1"/>
</dbReference>
<feature type="chain" id="PRO_5032781307" evidence="6">
    <location>
        <begin position="26"/>
        <end position="159"/>
    </location>
</feature>
<dbReference type="SUPFAM" id="SSF52833">
    <property type="entry name" value="Thioredoxin-like"/>
    <property type="match status" value="1"/>
</dbReference>
<keyword evidence="9" id="KW-1185">Reference proteome</keyword>
<evidence type="ECO:0000256" key="6">
    <source>
        <dbReference type="SAM" id="SignalP"/>
    </source>
</evidence>
<evidence type="ECO:0000313" key="9">
    <source>
        <dbReference type="Proteomes" id="UP000593626"/>
    </source>
</evidence>
<evidence type="ECO:0000256" key="3">
    <source>
        <dbReference type="ARBA" id="ARBA00022968"/>
    </source>
</evidence>
<evidence type="ECO:0000256" key="5">
    <source>
        <dbReference type="ARBA" id="ARBA00023284"/>
    </source>
</evidence>
<comment type="subcellular location">
    <subcellularLocation>
        <location evidence="1">Cell envelope</location>
    </subcellularLocation>
</comment>
<dbReference type="PANTHER" id="PTHR42852">
    <property type="entry name" value="THIOL:DISULFIDE INTERCHANGE PROTEIN DSBE"/>
    <property type="match status" value="1"/>
</dbReference>
<proteinExistence type="predicted"/>
<protein>
    <submittedName>
        <fullName evidence="8">TlpA family protein disulfide reductase</fullName>
    </submittedName>
</protein>